<feature type="domain" description="RNA-editing substrate-binding complex 6 protein" evidence="1">
    <location>
        <begin position="40"/>
        <end position="129"/>
    </location>
</feature>
<accession>A0ABN9U9V4</accession>
<proteinExistence type="predicted"/>
<evidence type="ECO:0000313" key="3">
    <source>
        <dbReference type="Proteomes" id="UP001189429"/>
    </source>
</evidence>
<gene>
    <name evidence="2" type="ORF">PCOR1329_LOCUS46565</name>
</gene>
<protein>
    <recommendedName>
        <fullName evidence="1">RNA-editing substrate-binding complex 6 protein domain-containing protein</fullName>
    </recommendedName>
</protein>
<keyword evidence="3" id="KW-1185">Reference proteome</keyword>
<comment type="caution">
    <text evidence="2">The sequence shown here is derived from an EMBL/GenBank/DDBJ whole genome shotgun (WGS) entry which is preliminary data.</text>
</comment>
<feature type="non-terminal residue" evidence="2">
    <location>
        <position position="1"/>
    </location>
</feature>
<dbReference type="Pfam" id="PF26188">
    <property type="entry name" value="RESC6"/>
    <property type="match status" value="1"/>
</dbReference>
<reference evidence="2" key="1">
    <citation type="submission" date="2023-10" db="EMBL/GenBank/DDBJ databases">
        <authorList>
            <person name="Chen Y."/>
            <person name="Shah S."/>
            <person name="Dougan E. K."/>
            <person name="Thang M."/>
            <person name="Chan C."/>
        </authorList>
    </citation>
    <scope>NUCLEOTIDE SEQUENCE [LARGE SCALE GENOMIC DNA]</scope>
</reference>
<dbReference type="InterPro" id="IPR058917">
    <property type="entry name" value="RESC6_dom"/>
</dbReference>
<sequence>AAALLAARPVAGAARAGSGGGAALWSAPEAWRAFKDDPAGLATTAWALARRSVRDQPLLARVAAGSLARIAEFQPRHLSITAWSFARLSVADGPLLAAISQAALGSLEAFKPRDLAHFMWSFARLEVVHEPLRDAIA</sequence>
<evidence type="ECO:0000313" key="2">
    <source>
        <dbReference type="EMBL" id="CAK0856103.1"/>
    </source>
</evidence>
<evidence type="ECO:0000259" key="1">
    <source>
        <dbReference type="Pfam" id="PF26188"/>
    </source>
</evidence>
<dbReference type="Proteomes" id="UP001189429">
    <property type="component" value="Unassembled WGS sequence"/>
</dbReference>
<name>A0ABN9U9V4_9DINO</name>
<dbReference type="EMBL" id="CAUYUJ010015604">
    <property type="protein sequence ID" value="CAK0856103.1"/>
    <property type="molecule type" value="Genomic_DNA"/>
</dbReference>
<organism evidence="2 3">
    <name type="scientific">Prorocentrum cordatum</name>
    <dbReference type="NCBI Taxonomy" id="2364126"/>
    <lineage>
        <taxon>Eukaryota</taxon>
        <taxon>Sar</taxon>
        <taxon>Alveolata</taxon>
        <taxon>Dinophyceae</taxon>
        <taxon>Prorocentrales</taxon>
        <taxon>Prorocentraceae</taxon>
        <taxon>Prorocentrum</taxon>
    </lineage>
</organism>